<dbReference type="EMBL" id="CAUYUJ010015566">
    <property type="protein sequence ID" value="CAK0855596.1"/>
    <property type="molecule type" value="Genomic_DNA"/>
</dbReference>
<evidence type="ECO:0008006" key="3">
    <source>
        <dbReference type="Google" id="ProtNLM"/>
    </source>
</evidence>
<accession>A0ABN9U8S8</accession>
<evidence type="ECO:0000313" key="1">
    <source>
        <dbReference type="EMBL" id="CAK0855596.1"/>
    </source>
</evidence>
<proteinExistence type="predicted"/>
<dbReference type="Proteomes" id="UP001189429">
    <property type="component" value="Unassembled WGS sequence"/>
</dbReference>
<protein>
    <recommendedName>
        <fullName evidence="3">Tubulin-specific chaperone A</fullName>
    </recommendedName>
</protein>
<feature type="non-terminal residue" evidence="1">
    <location>
        <position position="114"/>
    </location>
</feature>
<organism evidence="1 2">
    <name type="scientific">Prorocentrum cordatum</name>
    <dbReference type="NCBI Taxonomy" id="2364126"/>
    <lineage>
        <taxon>Eukaryota</taxon>
        <taxon>Sar</taxon>
        <taxon>Alveolata</taxon>
        <taxon>Dinophyceae</taxon>
        <taxon>Prorocentrales</taxon>
        <taxon>Prorocentraceae</taxon>
        <taxon>Prorocentrum</taxon>
    </lineage>
</organism>
<sequence length="114" mass="12678">MAKELDPDTNKDDIERLCDKQAAALKELHGPRPALTQQSVTGHTFEELESQKKVIEQKLVAHNEAITDAQELEKRLASPARAADALDREQLAKAPEAKAMLESASWNPCMEMLE</sequence>
<evidence type="ECO:0000313" key="2">
    <source>
        <dbReference type="Proteomes" id="UP001189429"/>
    </source>
</evidence>
<comment type="caution">
    <text evidence="1">The sequence shown here is derived from an EMBL/GenBank/DDBJ whole genome shotgun (WGS) entry which is preliminary data.</text>
</comment>
<reference evidence="1" key="1">
    <citation type="submission" date="2023-10" db="EMBL/GenBank/DDBJ databases">
        <authorList>
            <person name="Chen Y."/>
            <person name="Shah S."/>
            <person name="Dougan E. K."/>
            <person name="Thang M."/>
            <person name="Chan C."/>
        </authorList>
    </citation>
    <scope>NUCLEOTIDE SEQUENCE [LARGE SCALE GENOMIC DNA]</scope>
</reference>
<keyword evidence="2" id="KW-1185">Reference proteome</keyword>
<name>A0ABN9U8S8_9DINO</name>
<gene>
    <name evidence="1" type="ORF">PCOR1329_LOCUS46281</name>
</gene>